<evidence type="ECO:0000313" key="1">
    <source>
        <dbReference type="EMBL" id="WLR44461.1"/>
    </source>
</evidence>
<keyword evidence="2" id="KW-1185">Reference proteome</keyword>
<geneLocation type="plasmid" evidence="1 2">
    <name>unnamed2</name>
</geneLocation>
<dbReference type="InterPro" id="IPR025072">
    <property type="entry name" value="Fur_reg_FbpA"/>
</dbReference>
<reference evidence="1 2" key="1">
    <citation type="submission" date="2023-06" db="EMBL/GenBank/DDBJ databases">
        <title>Five Gram-positive bacteria isolated from mangrove sediments in Shenzhen, Guangdong, China.</title>
        <authorList>
            <person name="Yu S."/>
            <person name="Zheng W."/>
            <person name="Huang Y."/>
        </authorList>
    </citation>
    <scope>NUCLEOTIDE SEQUENCE [LARGE SCALE GENOMIC DNA]</scope>
    <source>
        <strain evidence="1 2">SaN35-3</strain>
        <plasmid evidence="1 2">unnamed2</plasmid>
    </source>
</reference>
<dbReference type="RefSeq" id="WP_226540828.1">
    <property type="nucleotide sequence ID" value="NZ_CP129015.1"/>
</dbReference>
<dbReference type="Pfam" id="PF13076">
    <property type="entry name" value="Fur_reg_FbpA"/>
    <property type="match status" value="1"/>
</dbReference>
<organism evidence="1 2">
    <name type="scientific">Bacillus carboniphilus</name>
    <dbReference type="NCBI Taxonomy" id="86663"/>
    <lineage>
        <taxon>Bacteria</taxon>
        <taxon>Bacillati</taxon>
        <taxon>Bacillota</taxon>
        <taxon>Bacilli</taxon>
        <taxon>Bacillales</taxon>
        <taxon>Bacillaceae</taxon>
        <taxon>Bacillus</taxon>
    </lineage>
</organism>
<sequence length="36" mass="4256">MGKKDRECQCEDGRQLYELTLDELKAKVKEIEEAKK</sequence>
<dbReference type="EMBL" id="CP129015">
    <property type="protein sequence ID" value="WLR44461.1"/>
    <property type="molecule type" value="Genomic_DNA"/>
</dbReference>
<keyword evidence="1" id="KW-0614">Plasmid</keyword>
<accession>A0ABY9K3H0</accession>
<evidence type="ECO:0000313" key="2">
    <source>
        <dbReference type="Proteomes" id="UP001197974"/>
    </source>
</evidence>
<gene>
    <name evidence="1" type="primary">fbpA</name>
    <name evidence="1" type="ORF">LC087_19360</name>
</gene>
<dbReference type="Proteomes" id="UP001197974">
    <property type="component" value="Plasmid unnamed2"/>
</dbReference>
<name>A0ABY9K3H0_9BACI</name>
<protein>
    <submittedName>
        <fullName evidence="1">Fur-regulated basic protein FbpA</fullName>
    </submittedName>
</protein>
<proteinExistence type="predicted"/>